<dbReference type="AlphaFoldDB" id="A0A814NMR5"/>
<comment type="caution">
    <text evidence="3">The sequence shown here is derived from an EMBL/GenBank/DDBJ whole genome shotgun (WGS) entry which is preliminary data.</text>
</comment>
<organism evidence="3 6">
    <name type="scientific">Didymodactylos carnosus</name>
    <dbReference type="NCBI Taxonomy" id="1234261"/>
    <lineage>
        <taxon>Eukaryota</taxon>
        <taxon>Metazoa</taxon>
        <taxon>Spiralia</taxon>
        <taxon>Gnathifera</taxon>
        <taxon>Rotifera</taxon>
        <taxon>Eurotatoria</taxon>
        <taxon>Bdelloidea</taxon>
        <taxon>Philodinida</taxon>
        <taxon>Philodinidae</taxon>
        <taxon>Didymodactylos</taxon>
    </lineage>
</organism>
<dbReference type="EMBL" id="CAJOBC010005311">
    <property type="protein sequence ID" value="CAF3859427.1"/>
    <property type="molecule type" value="Genomic_DNA"/>
</dbReference>
<feature type="transmembrane region" description="Helical" evidence="1">
    <location>
        <begin position="12"/>
        <end position="37"/>
    </location>
</feature>
<dbReference type="Gene3D" id="1.20.1250.20">
    <property type="entry name" value="MFS general substrate transporter like domains"/>
    <property type="match status" value="1"/>
</dbReference>
<dbReference type="EMBL" id="CAJOBA010005132">
    <property type="protein sequence ID" value="CAF3733979.1"/>
    <property type="molecule type" value="Genomic_DNA"/>
</dbReference>
<evidence type="ECO:0000313" key="5">
    <source>
        <dbReference type="EMBL" id="CAF3859427.1"/>
    </source>
</evidence>
<keyword evidence="1" id="KW-0472">Membrane</keyword>
<sequence length="391" mass="44159">MSLKSILEGKVFGLIWLLIECNLLSGNIFGFASLFGVLPRYGIFENYCTLPTDSNIRLDQSVNQTHVITKDCQGQIGKYMVLIDKNIINLSTLAIIWASFGLLMVGSGVLFLDWRFKVWNLESTKKAREISQESEVVTLSTTDKAPTVTNTVKERLRDQLTNPLYIFVTLFLGILLLTASFLPVVWFPWIYYITNKNLNLTKQYTFGFAMATLTALIISPLCGLILDYKVHRGHRQKILNVSIMQTISWLLNILLCVVCMFNIFEAAIAALVINCFSRVFLVGGSQACITRVFSPKYIGTLLGIMWTTAGIISFVISGLAKLAVNIQHAWRAWCVVLFLCILMGSHIIQLWRIYFKTRAEKPKPDPHRLAVDADAQKWEAEALNSTKRIET</sequence>
<dbReference type="InterPro" id="IPR036259">
    <property type="entry name" value="MFS_trans_sf"/>
</dbReference>
<gene>
    <name evidence="3" type="ORF">GPM918_LOCUS18412</name>
    <name evidence="2" type="ORF">OVA965_LOCUS12642</name>
    <name evidence="5" type="ORF">SRO942_LOCUS18409</name>
    <name evidence="4" type="ORF">TMI583_LOCUS12646</name>
</gene>
<evidence type="ECO:0000313" key="6">
    <source>
        <dbReference type="Proteomes" id="UP000663829"/>
    </source>
</evidence>
<proteinExistence type="predicted"/>
<keyword evidence="1" id="KW-1133">Transmembrane helix</keyword>
<dbReference type="Proteomes" id="UP000677228">
    <property type="component" value="Unassembled WGS sequence"/>
</dbReference>
<evidence type="ECO:0000256" key="1">
    <source>
        <dbReference type="SAM" id="Phobius"/>
    </source>
</evidence>
<evidence type="ECO:0000313" key="3">
    <source>
        <dbReference type="EMBL" id="CAF1094071.1"/>
    </source>
</evidence>
<dbReference type="Proteomes" id="UP000682733">
    <property type="component" value="Unassembled WGS sequence"/>
</dbReference>
<evidence type="ECO:0000313" key="4">
    <source>
        <dbReference type="EMBL" id="CAF3733979.1"/>
    </source>
</evidence>
<feature type="transmembrane region" description="Helical" evidence="1">
    <location>
        <begin position="330"/>
        <end position="351"/>
    </location>
</feature>
<keyword evidence="1" id="KW-0812">Transmembrane</keyword>
<dbReference type="EMBL" id="CAJNOK010005127">
    <property type="protein sequence ID" value="CAF0961128.1"/>
    <property type="molecule type" value="Genomic_DNA"/>
</dbReference>
<reference evidence="3" key="1">
    <citation type="submission" date="2021-02" db="EMBL/GenBank/DDBJ databases">
        <authorList>
            <person name="Nowell W R."/>
        </authorList>
    </citation>
    <scope>NUCLEOTIDE SEQUENCE</scope>
</reference>
<dbReference type="OrthoDB" id="330047at2759"/>
<feature type="transmembrane region" description="Helical" evidence="1">
    <location>
        <begin position="204"/>
        <end position="226"/>
    </location>
</feature>
<dbReference type="PANTHER" id="PTHR20765">
    <property type="entry name" value="SOLUTE CARRIER FAMILY 43 MEMBER 3-RELATED"/>
    <property type="match status" value="1"/>
</dbReference>
<evidence type="ECO:0000313" key="2">
    <source>
        <dbReference type="EMBL" id="CAF0961128.1"/>
    </source>
</evidence>
<feature type="transmembrane region" description="Helical" evidence="1">
    <location>
        <begin position="238"/>
        <end position="263"/>
    </location>
</feature>
<feature type="transmembrane region" description="Helical" evidence="1">
    <location>
        <begin position="301"/>
        <end position="324"/>
    </location>
</feature>
<feature type="transmembrane region" description="Helical" evidence="1">
    <location>
        <begin position="87"/>
        <end position="112"/>
    </location>
</feature>
<dbReference type="EMBL" id="CAJNOQ010005311">
    <property type="protein sequence ID" value="CAF1094071.1"/>
    <property type="molecule type" value="Genomic_DNA"/>
</dbReference>
<dbReference type="Proteomes" id="UP000663829">
    <property type="component" value="Unassembled WGS sequence"/>
</dbReference>
<dbReference type="PANTHER" id="PTHR20765:SF1">
    <property type="entry name" value="EQUILIBRATIVE NUCLEOBASE TRANSPORTER 1"/>
    <property type="match status" value="1"/>
</dbReference>
<feature type="transmembrane region" description="Helical" evidence="1">
    <location>
        <begin position="164"/>
        <end position="192"/>
    </location>
</feature>
<dbReference type="SUPFAM" id="SSF103473">
    <property type="entry name" value="MFS general substrate transporter"/>
    <property type="match status" value="1"/>
</dbReference>
<dbReference type="InterPro" id="IPR027197">
    <property type="entry name" value="SLC43A3"/>
</dbReference>
<keyword evidence="6" id="KW-1185">Reference proteome</keyword>
<accession>A0A814NMR5</accession>
<dbReference type="Proteomes" id="UP000681722">
    <property type="component" value="Unassembled WGS sequence"/>
</dbReference>
<protein>
    <submittedName>
        <fullName evidence="3">Uncharacterized protein</fullName>
    </submittedName>
</protein>
<name>A0A814NMR5_9BILA</name>